<protein>
    <submittedName>
        <fullName evidence="1">Uncharacterized protein</fullName>
    </submittedName>
</protein>
<sequence>MLPPNPIFLSEYELFPDALTHMFIVSIAISTNFCIKSPIINVSISLYFIFND</sequence>
<dbReference type="AlphaFoldDB" id="A0AA51YND3"/>
<organism evidence="1">
    <name type="scientific">Borrelia puertoricensis</name>
    <dbReference type="NCBI Taxonomy" id="2756107"/>
    <lineage>
        <taxon>Bacteria</taxon>
        <taxon>Pseudomonadati</taxon>
        <taxon>Spirochaetota</taxon>
        <taxon>Spirochaetia</taxon>
        <taxon>Spirochaetales</taxon>
        <taxon>Borreliaceae</taxon>
        <taxon>Borrelia</taxon>
    </lineage>
</organism>
<evidence type="ECO:0000313" key="1">
    <source>
        <dbReference type="EMBL" id="WMW27254.1"/>
    </source>
</evidence>
<reference evidence="1" key="1">
    <citation type="submission" date="2023-04" db="EMBL/GenBank/DDBJ databases">
        <title>First molecular report of Borrelia puertoricensis spp. in opossums from Colombia.</title>
        <authorList>
            <person name="Lopez Y."/>
            <person name="Faccini-Martinez A.A."/>
            <person name="Munoz-Leal S."/>
            <person name="Calderon A."/>
            <person name="Munoz M."/>
            <person name="Ramirez J.D."/>
            <person name="Rivero R."/>
            <person name="Mattar S."/>
        </authorList>
    </citation>
    <scope>NUCLEOTIDE SEQUENCE</scope>
</reference>
<gene>
    <name evidence="1" type="ORF">MHINFGKF_00028</name>
</gene>
<dbReference type="EMBL" id="OQ871584">
    <property type="protein sequence ID" value="WMW27254.1"/>
    <property type="molecule type" value="Genomic_DNA"/>
</dbReference>
<accession>A0AA51YND3</accession>
<name>A0AA51YND3_9SPIR</name>
<proteinExistence type="predicted"/>